<comment type="caution">
    <text evidence="2">The sequence shown here is derived from an EMBL/GenBank/DDBJ whole genome shotgun (WGS) entry which is preliminary data.</text>
</comment>
<dbReference type="EMBL" id="LAZR01048532">
    <property type="protein sequence ID" value="KKK91710.1"/>
    <property type="molecule type" value="Genomic_DNA"/>
</dbReference>
<sequence length="209" mass="23354">MVDPSTLRTTEVDFVEDEHPREEHGKFTSKGGGAAKKTKKTPSKSKVKGTQSKNFKKAMDKIAPEVERRFDDDTEYDRNRRALVQNLDGYPQHSSQLRGVGVKIKSPILKSHLSDVYPDAKWSVRTEYYSGGSSMTAGWKGGGGYPYGADEIIHVYSDRGATDSMVDYFDTDNYASLYDMGLASLDKAWQRAKHAILHHNVPSMKASNQ</sequence>
<accession>A0A0F9A0W1</accession>
<reference evidence="2" key="1">
    <citation type="journal article" date="2015" name="Nature">
        <title>Complex archaea that bridge the gap between prokaryotes and eukaryotes.</title>
        <authorList>
            <person name="Spang A."/>
            <person name="Saw J.H."/>
            <person name="Jorgensen S.L."/>
            <person name="Zaremba-Niedzwiedzka K."/>
            <person name="Martijn J."/>
            <person name="Lind A.E."/>
            <person name="van Eijk R."/>
            <person name="Schleper C."/>
            <person name="Guy L."/>
            <person name="Ettema T.J."/>
        </authorList>
    </citation>
    <scope>NUCLEOTIDE SEQUENCE</scope>
</reference>
<feature type="compositionally biased region" description="Basic residues" evidence="1">
    <location>
        <begin position="36"/>
        <end position="47"/>
    </location>
</feature>
<organism evidence="2">
    <name type="scientific">marine sediment metagenome</name>
    <dbReference type="NCBI Taxonomy" id="412755"/>
    <lineage>
        <taxon>unclassified sequences</taxon>
        <taxon>metagenomes</taxon>
        <taxon>ecological metagenomes</taxon>
    </lineage>
</organism>
<evidence type="ECO:0000256" key="1">
    <source>
        <dbReference type="SAM" id="MobiDB-lite"/>
    </source>
</evidence>
<name>A0A0F9A0W1_9ZZZZ</name>
<gene>
    <name evidence="2" type="ORF">LCGC14_2710210</name>
</gene>
<feature type="region of interest" description="Disordered" evidence="1">
    <location>
        <begin position="1"/>
        <end position="58"/>
    </location>
</feature>
<proteinExistence type="predicted"/>
<evidence type="ECO:0000313" key="2">
    <source>
        <dbReference type="EMBL" id="KKK91710.1"/>
    </source>
</evidence>
<feature type="compositionally biased region" description="Basic and acidic residues" evidence="1">
    <location>
        <begin position="17"/>
        <end position="26"/>
    </location>
</feature>
<protein>
    <submittedName>
        <fullName evidence="2">Uncharacterized protein</fullName>
    </submittedName>
</protein>
<dbReference type="AlphaFoldDB" id="A0A0F9A0W1"/>